<evidence type="ECO:0000256" key="2">
    <source>
        <dbReference type="SAM" id="SignalP"/>
    </source>
</evidence>
<sequence length="249" mass="26029">MKKWITALTVIAGVFSAQASLIVNGGMDAAVLKAADFTFDVAGAYDPVSTTSLANQISLWHVDQGWVSKGGWITTSGVAEKDGTKTVYGLRQISSVGAETGNKLVVSFDFIAAAGTEIGVSLFGWAGDASGLADNAKIMDSRTSLRINQFSGMTDYDLLTGNTGNNPTTATTLTQTLDGVSQTHSFSINLTGISDISDLDYFGINLAGDYADAAVQIDNVSVTAIPEPAVLSIVLASGIGILFLKRRFQ</sequence>
<keyword evidence="1" id="KW-1133">Transmembrane helix</keyword>
<keyword evidence="4" id="KW-1185">Reference proteome</keyword>
<keyword evidence="1" id="KW-0812">Transmembrane</keyword>
<keyword evidence="2" id="KW-0732">Signal</keyword>
<feature type="chain" id="PRO_5025668171" description="PEP-CTERM protein-sorting domain-containing protein" evidence="2">
    <location>
        <begin position="20"/>
        <end position="249"/>
    </location>
</feature>
<evidence type="ECO:0000256" key="1">
    <source>
        <dbReference type="SAM" id="Phobius"/>
    </source>
</evidence>
<evidence type="ECO:0008006" key="5">
    <source>
        <dbReference type="Google" id="ProtNLM"/>
    </source>
</evidence>
<protein>
    <recommendedName>
        <fullName evidence="5">PEP-CTERM protein-sorting domain-containing protein</fullName>
    </recommendedName>
</protein>
<dbReference type="Proteomes" id="UP000346198">
    <property type="component" value="Unassembled WGS sequence"/>
</dbReference>
<evidence type="ECO:0000313" key="3">
    <source>
        <dbReference type="EMBL" id="VGO18582.1"/>
    </source>
</evidence>
<reference evidence="3 4" key="1">
    <citation type="submission" date="2019-04" db="EMBL/GenBank/DDBJ databases">
        <authorList>
            <person name="Van Vliet M D."/>
        </authorList>
    </citation>
    <scope>NUCLEOTIDE SEQUENCE [LARGE SCALE GENOMIC DNA]</scope>
    <source>
        <strain evidence="3 4">F21</strain>
    </source>
</reference>
<proteinExistence type="predicted"/>
<accession>A0A6C2UED8</accession>
<dbReference type="EMBL" id="CAAHFH010000001">
    <property type="protein sequence ID" value="VGO18582.1"/>
    <property type="molecule type" value="Genomic_DNA"/>
</dbReference>
<name>A0A6C2UED8_9BACT</name>
<evidence type="ECO:0000313" key="4">
    <source>
        <dbReference type="Proteomes" id="UP000346198"/>
    </source>
</evidence>
<feature type="transmembrane region" description="Helical" evidence="1">
    <location>
        <begin position="225"/>
        <end position="244"/>
    </location>
</feature>
<dbReference type="AlphaFoldDB" id="A0A6C2UED8"/>
<keyword evidence="1" id="KW-0472">Membrane</keyword>
<gene>
    <name evidence="3" type="ORF">SCARR_00635</name>
</gene>
<organism evidence="3 4">
    <name type="scientific">Pontiella sulfatireligans</name>
    <dbReference type="NCBI Taxonomy" id="2750658"/>
    <lineage>
        <taxon>Bacteria</taxon>
        <taxon>Pseudomonadati</taxon>
        <taxon>Kiritimatiellota</taxon>
        <taxon>Kiritimatiellia</taxon>
        <taxon>Kiritimatiellales</taxon>
        <taxon>Pontiellaceae</taxon>
        <taxon>Pontiella</taxon>
    </lineage>
</organism>
<feature type="signal peptide" evidence="2">
    <location>
        <begin position="1"/>
        <end position="19"/>
    </location>
</feature>
<dbReference type="RefSeq" id="WP_136060050.1">
    <property type="nucleotide sequence ID" value="NZ_CAAHFH010000001.1"/>
</dbReference>